<dbReference type="EMBL" id="CP098828">
    <property type="protein sequence ID" value="XBO76360.1"/>
    <property type="molecule type" value="Genomic_DNA"/>
</dbReference>
<dbReference type="RefSeq" id="WP_156088600.1">
    <property type="nucleotide sequence ID" value="NZ_CP098828.1"/>
</dbReference>
<proteinExistence type="predicted"/>
<sequence>MTAIASHLVAGQIGERASPGHQHACHRASGVASRQLTLALDTTTQETS</sequence>
<reference evidence="1" key="1">
    <citation type="submission" date="2022-06" db="EMBL/GenBank/DDBJ databases">
        <title>A novel DMS-producing enzyme.</title>
        <authorList>
            <person name="Zhang Y."/>
        </authorList>
    </citation>
    <scope>NUCLEOTIDE SEQUENCE</scope>
    <source>
        <strain evidence="1">H10-59</strain>
    </source>
</reference>
<dbReference type="AlphaFoldDB" id="A0AAU7KYF8"/>
<name>A0AAU7KYF8_9GAMM</name>
<accession>A0AAU7KYF8</accession>
<gene>
    <name evidence="1" type="ORF">NFG57_06210</name>
</gene>
<evidence type="ECO:0000313" key="1">
    <source>
        <dbReference type="EMBL" id="XBO76360.1"/>
    </source>
</evidence>
<organism evidence="1">
    <name type="scientific">Halomonas sp. H10-59</name>
    <dbReference type="NCBI Taxonomy" id="2950874"/>
    <lineage>
        <taxon>Bacteria</taxon>
        <taxon>Pseudomonadati</taxon>
        <taxon>Pseudomonadota</taxon>
        <taxon>Gammaproteobacteria</taxon>
        <taxon>Oceanospirillales</taxon>
        <taxon>Halomonadaceae</taxon>
        <taxon>Halomonas</taxon>
    </lineage>
</organism>
<protein>
    <submittedName>
        <fullName evidence="1">Uncharacterized protein</fullName>
    </submittedName>
</protein>